<evidence type="ECO:0000313" key="1">
    <source>
        <dbReference type="EMBL" id="VFU18279.1"/>
    </source>
</evidence>
<reference evidence="1" key="1">
    <citation type="submission" date="2019-03" db="EMBL/GenBank/DDBJ databases">
        <authorList>
            <person name="Hao L."/>
        </authorList>
    </citation>
    <scope>NUCLEOTIDE SEQUENCE</scope>
</reference>
<dbReference type="AlphaFoldDB" id="A0A485M689"/>
<gene>
    <name evidence="1" type="ORF">SCFA_4010003</name>
</gene>
<dbReference type="EMBL" id="CAADRN010000337">
    <property type="protein sequence ID" value="VFU18279.1"/>
    <property type="molecule type" value="Genomic_DNA"/>
</dbReference>
<organism evidence="1">
    <name type="scientific">anaerobic digester metagenome</name>
    <dbReference type="NCBI Taxonomy" id="1263854"/>
    <lineage>
        <taxon>unclassified sequences</taxon>
        <taxon>metagenomes</taxon>
        <taxon>ecological metagenomes</taxon>
    </lineage>
</organism>
<proteinExistence type="predicted"/>
<name>A0A485M689_9ZZZZ</name>
<accession>A0A485M689</accession>
<sequence length="135" mass="15930">MPNNTDFTRQVQLLSDTVLYPDAVEFWKDQLPPDNNQLTGLQYYSQDINQLQSYVRHQKGRDWGKKEHYKNFYVKLDKTIDGLKKKAKQEFNLIPTGLTAAQEKKISDPIYSALVREFVQHLVAHGQYMLEQQRR</sequence>
<protein>
    <submittedName>
        <fullName evidence="1">Uncharacterized protein</fullName>
    </submittedName>
</protein>